<organism evidence="1 2">
    <name type="scientific">Porites lobata</name>
    <dbReference type="NCBI Taxonomy" id="104759"/>
    <lineage>
        <taxon>Eukaryota</taxon>
        <taxon>Metazoa</taxon>
        <taxon>Cnidaria</taxon>
        <taxon>Anthozoa</taxon>
        <taxon>Hexacorallia</taxon>
        <taxon>Scleractinia</taxon>
        <taxon>Fungiina</taxon>
        <taxon>Poritidae</taxon>
        <taxon>Porites</taxon>
    </lineage>
</organism>
<feature type="non-terminal residue" evidence="1">
    <location>
        <position position="282"/>
    </location>
</feature>
<accession>A0ABN8NSM4</accession>
<proteinExistence type="predicted"/>
<gene>
    <name evidence="1" type="ORF">PLOB_00026652</name>
</gene>
<name>A0ABN8NSM4_9CNID</name>
<dbReference type="EMBL" id="CALNXK010000032">
    <property type="protein sequence ID" value="CAH3118884.1"/>
    <property type="molecule type" value="Genomic_DNA"/>
</dbReference>
<keyword evidence="2" id="KW-1185">Reference proteome</keyword>
<evidence type="ECO:0000313" key="1">
    <source>
        <dbReference type="EMBL" id="CAH3118884.1"/>
    </source>
</evidence>
<sequence length="282" mass="31767">MEYCVICKELSTNGLETVELRQKGSDGINNASKLRGDTLQTFAGRRVHKKCRQKYCHVKVIRSYIKKHTADEETSSSASRTLRSSEPTFDFGERCLFCSQPAKLTGNKRGHDVFPVRTLDFQTTLNRICEERRDGWGEKGHGRISFSQDLIAADTEPVNRGDRSQTVPVPDSVVVERDVLNVEDTEAGKLSEPRQTVPVPDIVVVERDVRYVEDTEAVKRGEPRQTVPVPEKVVMESDVLNVEETEPVKGKDPRQNVPAPGSVVIQREVPDLIHKAVELYER</sequence>
<reference evidence="1 2" key="1">
    <citation type="submission" date="2022-05" db="EMBL/GenBank/DDBJ databases">
        <authorList>
            <consortium name="Genoscope - CEA"/>
            <person name="William W."/>
        </authorList>
    </citation>
    <scope>NUCLEOTIDE SEQUENCE [LARGE SCALE GENOMIC DNA]</scope>
</reference>
<protein>
    <submittedName>
        <fullName evidence="1">Uncharacterized protein</fullName>
    </submittedName>
</protein>
<dbReference type="Proteomes" id="UP001159405">
    <property type="component" value="Unassembled WGS sequence"/>
</dbReference>
<comment type="caution">
    <text evidence="1">The sequence shown here is derived from an EMBL/GenBank/DDBJ whole genome shotgun (WGS) entry which is preliminary data.</text>
</comment>
<evidence type="ECO:0000313" key="2">
    <source>
        <dbReference type="Proteomes" id="UP001159405"/>
    </source>
</evidence>